<dbReference type="GO" id="GO:0015594">
    <property type="term" value="F:ABC-type putrescine transporter activity"/>
    <property type="evidence" value="ECO:0007669"/>
    <property type="project" value="InterPro"/>
</dbReference>
<dbReference type="Pfam" id="PF00005">
    <property type="entry name" value="ABC_tran"/>
    <property type="match status" value="1"/>
</dbReference>
<proteinExistence type="inferred from homology"/>
<protein>
    <recommendedName>
        <fullName evidence="7">Spermidine/putrescine import ATP-binding protein PotA</fullName>
        <ecNumber evidence="7">7.6.2.11</ecNumber>
    </recommendedName>
</protein>
<accession>A0A4R2CIM3</accession>
<comment type="similarity">
    <text evidence="7">Belongs to the ABC transporter superfamily. Spermidine/putrescine importer (TC 3.A.1.11.1) family.</text>
</comment>
<evidence type="ECO:0000256" key="3">
    <source>
        <dbReference type="ARBA" id="ARBA00022741"/>
    </source>
</evidence>
<dbReference type="InterPro" id="IPR008995">
    <property type="entry name" value="Mo/tungstate-bd_C_term_dom"/>
</dbReference>
<name>A0A4R2CIM3_SHIGR</name>
<dbReference type="FunFam" id="3.40.50.300:FF:000133">
    <property type="entry name" value="Spermidine/putrescine import ATP-binding protein PotA"/>
    <property type="match status" value="1"/>
</dbReference>
<gene>
    <name evidence="7" type="primary">potA</name>
    <name evidence="9" type="ORF">EV665_11855</name>
</gene>
<dbReference type="EMBL" id="SLVX01000018">
    <property type="protein sequence ID" value="TCN38969.1"/>
    <property type="molecule type" value="Genomic_DNA"/>
</dbReference>
<keyword evidence="5 7" id="KW-1278">Translocase</keyword>
<keyword evidence="6 7" id="KW-0472">Membrane</keyword>
<dbReference type="SUPFAM" id="SSF52540">
    <property type="entry name" value="P-loop containing nucleoside triphosphate hydrolases"/>
    <property type="match status" value="1"/>
</dbReference>
<keyword evidence="2 7" id="KW-1003">Cell membrane</keyword>
<dbReference type="PANTHER" id="PTHR42781:SF4">
    <property type="entry name" value="SPERMIDINE_PUTRESCINE IMPORT ATP-BINDING PROTEIN POTA"/>
    <property type="match status" value="1"/>
</dbReference>
<evidence type="ECO:0000313" key="9">
    <source>
        <dbReference type="EMBL" id="TCN38969.1"/>
    </source>
</evidence>
<dbReference type="InterPro" id="IPR005893">
    <property type="entry name" value="PotA-like"/>
</dbReference>
<dbReference type="AlphaFoldDB" id="A0A4R2CIM3"/>
<sequence length="374" mass="39992">MPPDTTTGTAGASRAAIELIDIRKAFGAAGGETTYAVDRMNLTIKAGEFFTFLGPSGCGKTTTLRMIAGFEEPTSGRLLLDGKEVTGVPAHQRNVNTVFQSYALFPHLTVSENVGFGLSVKGVAKDEIRQRVQAALESVHMGHAVDRKPSALSGGQQQRVALARALINRPSVLLLDEPFGALDLKLRREMQMEVKEMQRKLGITFIFVTHDQEEALTMSDRIAVMNNGTVQQVGGPADIYERPANRFTAGFIGDMNLIDARVLGRSDDRLTVEAAGGRFEMPCTLPVQAGDPCTLAIRPEALHFVEGEAGGTIRFAGTVSGAVYIGTDTVYGLTLADGTRLHARLRNGDGRPTPQTGEPGTLACAPAAIRLLTQ</sequence>
<dbReference type="InterPro" id="IPR003439">
    <property type="entry name" value="ABC_transporter-like_ATP-bd"/>
</dbReference>
<dbReference type="GO" id="GO:0016887">
    <property type="term" value="F:ATP hydrolysis activity"/>
    <property type="evidence" value="ECO:0007669"/>
    <property type="project" value="InterPro"/>
</dbReference>
<dbReference type="InterPro" id="IPR003593">
    <property type="entry name" value="AAA+_ATPase"/>
</dbReference>
<comment type="subunit">
    <text evidence="7">The complex is composed of two ATP-binding proteins (PotA), two transmembrane proteins (PotB and PotC) and a solute-binding protein (PotD).</text>
</comment>
<evidence type="ECO:0000256" key="4">
    <source>
        <dbReference type="ARBA" id="ARBA00022840"/>
    </source>
</evidence>
<evidence type="ECO:0000259" key="8">
    <source>
        <dbReference type="PROSITE" id="PS50893"/>
    </source>
</evidence>
<dbReference type="CDD" id="cd03300">
    <property type="entry name" value="ABC_PotA_N"/>
    <property type="match status" value="1"/>
</dbReference>
<comment type="catalytic activity">
    <reaction evidence="7">
        <text>ATP + H2O + polyamine-[polyamine-binding protein]Side 1 = ADP + phosphate + polyamineSide 2 + [polyamine-binding protein]Side 1.</text>
        <dbReference type="EC" id="7.6.2.11"/>
    </reaction>
</comment>
<dbReference type="PROSITE" id="PS00211">
    <property type="entry name" value="ABC_TRANSPORTER_1"/>
    <property type="match status" value="1"/>
</dbReference>
<reference evidence="9 10" key="1">
    <citation type="submission" date="2019-03" db="EMBL/GenBank/DDBJ databases">
        <title>Genomic Encyclopedia of Type Strains, Phase IV (KMG-IV): sequencing the most valuable type-strain genomes for metagenomic binning, comparative biology and taxonomic classification.</title>
        <authorList>
            <person name="Goeker M."/>
        </authorList>
    </citation>
    <scope>NUCLEOTIDE SEQUENCE [LARGE SCALE GENOMIC DNA]</scope>
    <source>
        <strain evidence="9 10">DSM 18401</strain>
    </source>
</reference>
<dbReference type="InterPro" id="IPR027417">
    <property type="entry name" value="P-loop_NTPase"/>
</dbReference>
<dbReference type="NCBIfam" id="TIGR01187">
    <property type="entry name" value="potA"/>
    <property type="match status" value="1"/>
</dbReference>
<keyword evidence="1 7" id="KW-0813">Transport</keyword>
<dbReference type="GO" id="GO:0043190">
    <property type="term" value="C:ATP-binding cassette (ABC) transporter complex"/>
    <property type="evidence" value="ECO:0007669"/>
    <property type="project" value="InterPro"/>
</dbReference>
<dbReference type="InterPro" id="IPR017871">
    <property type="entry name" value="ABC_transporter-like_CS"/>
</dbReference>
<evidence type="ECO:0000256" key="1">
    <source>
        <dbReference type="ARBA" id="ARBA00022448"/>
    </source>
</evidence>
<evidence type="ECO:0000256" key="2">
    <source>
        <dbReference type="ARBA" id="ARBA00022475"/>
    </source>
</evidence>
<dbReference type="EC" id="7.6.2.11" evidence="7"/>
<feature type="domain" description="ABC transporter" evidence="8">
    <location>
        <begin position="17"/>
        <end position="252"/>
    </location>
</feature>
<keyword evidence="10" id="KW-1185">Reference proteome</keyword>
<dbReference type="PANTHER" id="PTHR42781">
    <property type="entry name" value="SPERMIDINE/PUTRESCINE IMPORT ATP-BINDING PROTEIN POTA"/>
    <property type="match status" value="1"/>
</dbReference>
<keyword evidence="3 7" id="KW-0547">Nucleotide-binding</keyword>
<dbReference type="Proteomes" id="UP000295351">
    <property type="component" value="Unassembled WGS sequence"/>
</dbReference>
<dbReference type="Gene3D" id="2.40.50.100">
    <property type="match status" value="1"/>
</dbReference>
<organism evidence="9 10">
    <name type="scientific">Shinella granuli</name>
    <dbReference type="NCBI Taxonomy" id="323621"/>
    <lineage>
        <taxon>Bacteria</taxon>
        <taxon>Pseudomonadati</taxon>
        <taxon>Pseudomonadota</taxon>
        <taxon>Alphaproteobacteria</taxon>
        <taxon>Hyphomicrobiales</taxon>
        <taxon>Rhizobiaceae</taxon>
        <taxon>Shinella</taxon>
    </lineage>
</organism>
<dbReference type="InterPro" id="IPR050093">
    <property type="entry name" value="ABC_SmlMolc_Importer"/>
</dbReference>
<dbReference type="InterPro" id="IPR013611">
    <property type="entry name" value="Transp-assoc_OB_typ2"/>
</dbReference>
<dbReference type="Gene3D" id="3.40.50.300">
    <property type="entry name" value="P-loop containing nucleotide triphosphate hydrolases"/>
    <property type="match status" value="1"/>
</dbReference>
<comment type="caution">
    <text evidence="9">The sequence shown here is derived from an EMBL/GenBank/DDBJ whole genome shotgun (WGS) entry which is preliminary data.</text>
</comment>
<evidence type="ECO:0000256" key="6">
    <source>
        <dbReference type="ARBA" id="ARBA00023136"/>
    </source>
</evidence>
<dbReference type="InterPro" id="IPR017879">
    <property type="entry name" value="PotA_ATP-bd"/>
</dbReference>
<comment type="function">
    <text evidence="7">Part of the ABC transporter complex PotABCD involved in spermidine/putrescine import. Responsible for energy coupling to the transport system.</text>
</comment>
<evidence type="ECO:0000256" key="5">
    <source>
        <dbReference type="ARBA" id="ARBA00022967"/>
    </source>
</evidence>
<dbReference type="RefSeq" id="WP_133035858.1">
    <property type="nucleotide sequence ID" value="NZ_BAABEI010000012.1"/>
</dbReference>
<dbReference type="Pfam" id="PF08402">
    <property type="entry name" value="TOBE_2"/>
    <property type="match status" value="1"/>
</dbReference>
<dbReference type="SMART" id="SM00382">
    <property type="entry name" value="AAA"/>
    <property type="match status" value="1"/>
</dbReference>
<dbReference type="SUPFAM" id="SSF50331">
    <property type="entry name" value="MOP-like"/>
    <property type="match status" value="1"/>
</dbReference>
<evidence type="ECO:0000313" key="10">
    <source>
        <dbReference type="Proteomes" id="UP000295351"/>
    </source>
</evidence>
<keyword evidence="4 7" id="KW-0067">ATP-binding</keyword>
<evidence type="ECO:0000256" key="7">
    <source>
        <dbReference type="RuleBase" id="RU364083"/>
    </source>
</evidence>
<dbReference type="GO" id="GO:0005524">
    <property type="term" value="F:ATP binding"/>
    <property type="evidence" value="ECO:0007669"/>
    <property type="project" value="UniProtKB-KW"/>
</dbReference>
<dbReference type="PROSITE" id="PS50893">
    <property type="entry name" value="ABC_TRANSPORTER_2"/>
    <property type="match status" value="1"/>
</dbReference>